<dbReference type="CDD" id="cd03241">
    <property type="entry name" value="ABC_RecN"/>
    <property type="match status" value="1"/>
</dbReference>
<evidence type="ECO:0000256" key="4">
    <source>
        <dbReference type="ARBA" id="ARBA00022763"/>
    </source>
</evidence>
<evidence type="ECO:0000256" key="5">
    <source>
        <dbReference type="ARBA" id="ARBA00022840"/>
    </source>
</evidence>
<keyword evidence="6" id="KW-0234">DNA repair</keyword>
<sequence length="255" mass="28528">MWYRLKKKYGNTFAKIEDYLSVSKEQLNELSLITDRIDNKKSQMRVISETLKKEAKELTFARALIADKFEKLVTKHIRDLAMPQGKFQIILAKKPEIGPNGVDDAQFYFTANLGQEARLLSKVASGGELSRIALAIKTVLLEKSGVPTMVFDEIDTGVGGVTAQKMAEKIAIIANVRQVLCITHLAQIATFADNHLYIEKVVENNKTSTLVKTLEREERITEIMRMAGGNNISEASRTNAEQLLLMAEKIKDGIN</sequence>
<dbReference type="InterPro" id="IPR004604">
    <property type="entry name" value="DNA_recomb/repair_RecN"/>
</dbReference>
<evidence type="ECO:0000256" key="6">
    <source>
        <dbReference type="ARBA" id="ARBA00023204"/>
    </source>
</evidence>
<evidence type="ECO:0000256" key="2">
    <source>
        <dbReference type="ARBA" id="ARBA00021315"/>
    </source>
</evidence>
<dbReference type="InterPro" id="IPR027417">
    <property type="entry name" value="P-loop_NTPase"/>
</dbReference>
<evidence type="ECO:0000256" key="1">
    <source>
        <dbReference type="ARBA" id="ARBA00009441"/>
    </source>
</evidence>
<dbReference type="GO" id="GO:0043590">
    <property type="term" value="C:bacterial nucleoid"/>
    <property type="evidence" value="ECO:0007669"/>
    <property type="project" value="TreeGrafter"/>
</dbReference>
<evidence type="ECO:0000256" key="7">
    <source>
        <dbReference type="ARBA" id="ARBA00033408"/>
    </source>
</evidence>
<accession>A0A645E0G2</accession>
<dbReference type="GO" id="GO:0009432">
    <property type="term" value="P:SOS response"/>
    <property type="evidence" value="ECO:0007669"/>
    <property type="project" value="TreeGrafter"/>
</dbReference>
<dbReference type="EMBL" id="VSSQ01041663">
    <property type="protein sequence ID" value="MPM95137.1"/>
    <property type="molecule type" value="Genomic_DNA"/>
</dbReference>
<dbReference type="AlphaFoldDB" id="A0A645E0G2"/>
<dbReference type="SUPFAM" id="SSF52540">
    <property type="entry name" value="P-loop containing nucleoside triphosphate hydrolases"/>
    <property type="match status" value="1"/>
</dbReference>
<reference evidence="8" key="1">
    <citation type="submission" date="2019-08" db="EMBL/GenBank/DDBJ databases">
        <authorList>
            <person name="Kucharzyk K."/>
            <person name="Murdoch R.W."/>
            <person name="Higgins S."/>
            <person name="Loffler F."/>
        </authorList>
    </citation>
    <scope>NUCLEOTIDE SEQUENCE</scope>
</reference>
<protein>
    <recommendedName>
        <fullName evidence="2">DNA repair protein RecN</fullName>
    </recommendedName>
    <alternativeName>
        <fullName evidence="7">Recombination protein N</fullName>
    </alternativeName>
</protein>
<gene>
    <name evidence="8" type="primary">recN_42</name>
    <name evidence="8" type="ORF">SDC9_142288</name>
</gene>
<evidence type="ECO:0000313" key="8">
    <source>
        <dbReference type="EMBL" id="MPM95137.1"/>
    </source>
</evidence>
<dbReference type="PANTHER" id="PTHR11059">
    <property type="entry name" value="DNA REPAIR PROTEIN RECN"/>
    <property type="match status" value="1"/>
</dbReference>
<keyword evidence="3" id="KW-0547">Nucleotide-binding</keyword>
<organism evidence="8">
    <name type="scientific">bioreactor metagenome</name>
    <dbReference type="NCBI Taxonomy" id="1076179"/>
    <lineage>
        <taxon>unclassified sequences</taxon>
        <taxon>metagenomes</taxon>
        <taxon>ecological metagenomes</taxon>
    </lineage>
</organism>
<proteinExistence type="inferred from homology"/>
<keyword evidence="5" id="KW-0067">ATP-binding</keyword>
<dbReference type="GO" id="GO:0006310">
    <property type="term" value="P:DNA recombination"/>
    <property type="evidence" value="ECO:0007669"/>
    <property type="project" value="InterPro"/>
</dbReference>
<dbReference type="GO" id="GO:0006281">
    <property type="term" value="P:DNA repair"/>
    <property type="evidence" value="ECO:0007669"/>
    <property type="project" value="UniProtKB-KW"/>
</dbReference>
<name>A0A645E0G2_9ZZZZ</name>
<dbReference type="GO" id="GO:0005524">
    <property type="term" value="F:ATP binding"/>
    <property type="evidence" value="ECO:0007669"/>
    <property type="project" value="UniProtKB-KW"/>
</dbReference>
<dbReference type="PANTHER" id="PTHR11059:SF0">
    <property type="entry name" value="DNA REPAIR PROTEIN RECN"/>
    <property type="match status" value="1"/>
</dbReference>
<dbReference type="Gene3D" id="3.40.50.300">
    <property type="entry name" value="P-loop containing nucleotide triphosphate hydrolases"/>
    <property type="match status" value="1"/>
</dbReference>
<keyword evidence="4" id="KW-0227">DNA damage</keyword>
<evidence type="ECO:0000256" key="3">
    <source>
        <dbReference type="ARBA" id="ARBA00022741"/>
    </source>
</evidence>
<comment type="similarity">
    <text evidence="1">Belongs to the RecN family.</text>
</comment>
<comment type="caution">
    <text evidence="8">The sequence shown here is derived from an EMBL/GenBank/DDBJ whole genome shotgun (WGS) entry which is preliminary data.</text>
</comment>